<dbReference type="AlphaFoldDB" id="A0AAV4WN91"/>
<name>A0AAV4WN91_CAEEX</name>
<protein>
    <submittedName>
        <fullName evidence="1">Uncharacterized protein</fullName>
    </submittedName>
</protein>
<organism evidence="1 2">
    <name type="scientific">Caerostris extrusa</name>
    <name type="common">Bark spider</name>
    <name type="synonym">Caerostris bankana</name>
    <dbReference type="NCBI Taxonomy" id="172846"/>
    <lineage>
        <taxon>Eukaryota</taxon>
        <taxon>Metazoa</taxon>
        <taxon>Ecdysozoa</taxon>
        <taxon>Arthropoda</taxon>
        <taxon>Chelicerata</taxon>
        <taxon>Arachnida</taxon>
        <taxon>Araneae</taxon>
        <taxon>Araneomorphae</taxon>
        <taxon>Entelegynae</taxon>
        <taxon>Araneoidea</taxon>
        <taxon>Araneidae</taxon>
        <taxon>Caerostris</taxon>
    </lineage>
</organism>
<dbReference type="EMBL" id="BPLR01016383">
    <property type="protein sequence ID" value="GIY83420.1"/>
    <property type="molecule type" value="Genomic_DNA"/>
</dbReference>
<accession>A0AAV4WN91</accession>
<evidence type="ECO:0000313" key="1">
    <source>
        <dbReference type="EMBL" id="GIY83420.1"/>
    </source>
</evidence>
<comment type="caution">
    <text evidence="1">The sequence shown here is derived from an EMBL/GenBank/DDBJ whole genome shotgun (WGS) entry which is preliminary data.</text>
</comment>
<proteinExistence type="predicted"/>
<gene>
    <name evidence="1" type="ORF">CEXT_653461</name>
</gene>
<keyword evidence="2" id="KW-1185">Reference proteome</keyword>
<evidence type="ECO:0000313" key="2">
    <source>
        <dbReference type="Proteomes" id="UP001054945"/>
    </source>
</evidence>
<reference evidence="1 2" key="1">
    <citation type="submission" date="2021-06" db="EMBL/GenBank/DDBJ databases">
        <title>Caerostris extrusa draft genome.</title>
        <authorList>
            <person name="Kono N."/>
            <person name="Arakawa K."/>
        </authorList>
    </citation>
    <scope>NUCLEOTIDE SEQUENCE [LARGE SCALE GENOMIC DNA]</scope>
</reference>
<sequence>MNRNTILRLKSLSVAAENDLTHGSRISPRYSDLTAVATTDHPWIIQLKPGLHFLYSWVFPPYEIGPIIVRS</sequence>
<dbReference type="Proteomes" id="UP001054945">
    <property type="component" value="Unassembled WGS sequence"/>
</dbReference>